<dbReference type="eggNOG" id="ENOG5033J12">
    <property type="taxonomic scope" value="Bacteria"/>
</dbReference>
<dbReference type="EMBL" id="CP003153">
    <property type="protein sequence ID" value="AEV26177.1"/>
    <property type="molecule type" value="Genomic_DNA"/>
</dbReference>
<dbReference type="AlphaFoldDB" id="G8QGP1"/>
<name>G8QGP1_AZOOP</name>
<dbReference type="KEGG" id="dsu:Dsui_1793"/>
<dbReference type="HOGENOM" id="CLU_764291_0_0_4"/>
<dbReference type="RefSeq" id="WP_014236876.1">
    <property type="nucleotide sequence ID" value="NC_016616.1"/>
</dbReference>
<evidence type="ECO:0000313" key="2">
    <source>
        <dbReference type="Proteomes" id="UP000005633"/>
    </source>
</evidence>
<gene>
    <name evidence="1" type="ordered locus">Dsui_1793</name>
</gene>
<dbReference type="Proteomes" id="UP000005633">
    <property type="component" value="Chromosome"/>
</dbReference>
<protein>
    <recommendedName>
        <fullName evidence="3">Inovirus Gp2 family protein</fullName>
    </recommendedName>
</protein>
<accession>G8QGP1</accession>
<evidence type="ECO:0000313" key="1">
    <source>
        <dbReference type="EMBL" id="AEV26177.1"/>
    </source>
</evidence>
<sequence length="362" mass="41987">MKPYEKQLAHDALLQSIITDFHYPRTAPQGGLYWDRSWALSELLFKQLHIDGMLCDALKRSEGNVFVLDKTLESTVLQKTYRAGELFYAWVSQEIPLLPPNYELPEQSTLLSATARRLGFGMCLFSKADPLIILNNDGLRQGELINSFGRRVYEQMTKAGTKNSESVRKRSISTALKKTERYFDRLSHNHGEAVGCLRLELHHSPELRLEASTRQLNAFITTLQPHYGPEELFGYWWKRRYMPECGYGYHFILCFNPRKVDWERLFTAISQKWNQATEGHGLSVYWSHSPENHRSWGSLSFSRLSHAHPLEPVMDSLRMMLMSERYLRLTPYHKYDHYGMGDLPAALTLDEYWCANSKLVAA</sequence>
<evidence type="ECO:0008006" key="3">
    <source>
        <dbReference type="Google" id="ProtNLM"/>
    </source>
</evidence>
<reference evidence="1 2" key="1">
    <citation type="journal article" date="2012" name="J. Bacteriol.">
        <title>Complete genome sequence of the anaerobic perchlorate-reducing bacterium Azospira suillum strain PS.</title>
        <authorList>
            <person name="Byrne-Bailey K.G."/>
            <person name="Coates J.D."/>
        </authorList>
    </citation>
    <scope>NUCLEOTIDE SEQUENCE [LARGE SCALE GENOMIC DNA]</scope>
    <source>
        <strain evidence="2">ATCC BAA-33 / DSM 13638 / PS</strain>
    </source>
</reference>
<organism evidence="1 2">
    <name type="scientific">Azospira oryzae (strain ATCC BAA-33 / DSM 13638 / PS)</name>
    <name type="common">Dechlorosoma suillum</name>
    <dbReference type="NCBI Taxonomy" id="640081"/>
    <lineage>
        <taxon>Bacteria</taxon>
        <taxon>Pseudomonadati</taxon>
        <taxon>Pseudomonadota</taxon>
        <taxon>Betaproteobacteria</taxon>
        <taxon>Rhodocyclales</taxon>
        <taxon>Rhodocyclaceae</taxon>
        <taxon>Azospira</taxon>
    </lineage>
</organism>
<dbReference type="STRING" id="640081.Dsui_1793"/>
<proteinExistence type="predicted"/>